<dbReference type="InterPro" id="IPR008920">
    <property type="entry name" value="TF_FadR/GntR_C"/>
</dbReference>
<dbReference type="SMART" id="SM00895">
    <property type="entry name" value="FCD"/>
    <property type="match status" value="1"/>
</dbReference>
<dbReference type="AlphaFoldDB" id="A0A4Q2R7G8"/>
<keyword evidence="2" id="KW-0238">DNA-binding</keyword>
<accession>A0A4Q2R7G8</accession>
<dbReference type="InterPro" id="IPR036388">
    <property type="entry name" value="WH-like_DNA-bd_sf"/>
</dbReference>
<dbReference type="PROSITE" id="PS50949">
    <property type="entry name" value="HTH_GNTR"/>
    <property type="match status" value="1"/>
</dbReference>
<dbReference type="PANTHER" id="PTHR43537:SF5">
    <property type="entry name" value="UXU OPERON TRANSCRIPTIONAL REGULATOR"/>
    <property type="match status" value="1"/>
</dbReference>
<evidence type="ECO:0000256" key="2">
    <source>
        <dbReference type="ARBA" id="ARBA00023125"/>
    </source>
</evidence>
<dbReference type="Proteomes" id="UP000289411">
    <property type="component" value="Unassembled WGS sequence"/>
</dbReference>
<evidence type="ECO:0000313" key="5">
    <source>
        <dbReference type="EMBL" id="RYB01901.1"/>
    </source>
</evidence>
<dbReference type="PRINTS" id="PR00035">
    <property type="entry name" value="HTHGNTR"/>
</dbReference>
<dbReference type="Gene3D" id="1.20.120.530">
    <property type="entry name" value="GntR ligand-binding domain-like"/>
    <property type="match status" value="1"/>
</dbReference>
<keyword evidence="6" id="KW-1185">Reference proteome</keyword>
<keyword evidence="3" id="KW-0804">Transcription</keyword>
<sequence length="230" mass="25049">MGRARDGGEVRRLYQDVADEIRALIRAGQFPPQTRLPAERDLAQQLNVSRPSLREALIALEIDGTVEIRMGSGVYVLEPTDRGPTLTRALGESPTELMQARVAVEGAVALLACARVSPAFLDRLGTVGTAMLGAVEAGVDPMAQDRAFHMAIAEQTGNSVLSRIVASLFDERYSRISARLSSRYEDRRSWMAAAEEHAAVLRALAARDSLAAQAAMTRHLQLSAERWIDP</sequence>
<dbReference type="InterPro" id="IPR011711">
    <property type="entry name" value="GntR_C"/>
</dbReference>
<proteinExistence type="predicted"/>
<dbReference type="Gene3D" id="1.10.10.10">
    <property type="entry name" value="Winged helix-like DNA-binding domain superfamily/Winged helix DNA-binding domain"/>
    <property type="match status" value="1"/>
</dbReference>
<gene>
    <name evidence="5" type="ORF">D3272_23660</name>
</gene>
<reference evidence="5 6" key="2">
    <citation type="submission" date="2019-02" db="EMBL/GenBank/DDBJ databases">
        <title>'Lichenibacterium ramalinii' gen. nov. sp. nov., 'Lichenibacterium minor' gen. nov. sp. nov.</title>
        <authorList>
            <person name="Pankratov T."/>
        </authorList>
    </citation>
    <scope>NUCLEOTIDE SEQUENCE [LARGE SCALE GENOMIC DNA]</scope>
    <source>
        <strain evidence="5 6">RmlP001</strain>
    </source>
</reference>
<keyword evidence="1" id="KW-0805">Transcription regulation</keyword>
<dbReference type="SUPFAM" id="SSF46785">
    <property type="entry name" value="Winged helix' DNA-binding domain"/>
    <property type="match status" value="1"/>
</dbReference>
<dbReference type="PANTHER" id="PTHR43537">
    <property type="entry name" value="TRANSCRIPTIONAL REGULATOR, GNTR FAMILY"/>
    <property type="match status" value="1"/>
</dbReference>
<dbReference type="InterPro" id="IPR036390">
    <property type="entry name" value="WH_DNA-bd_sf"/>
</dbReference>
<dbReference type="CDD" id="cd07377">
    <property type="entry name" value="WHTH_GntR"/>
    <property type="match status" value="1"/>
</dbReference>
<dbReference type="OrthoDB" id="9812645at2"/>
<protein>
    <submittedName>
        <fullName evidence="5">FadR family transcriptional regulator</fullName>
    </submittedName>
</protein>
<comment type="caution">
    <text evidence="5">The sequence shown here is derived from an EMBL/GenBank/DDBJ whole genome shotgun (WGS) entry which is preliminary data.</text>
</comment>
<dbReference type="SMART" id="SM00345">
    <property type="entry name" value="HTH_GNTR"/>
    <property type="match status" value="1"/>
</dbReference>
<evidence type="ECO:0000313" key="6">
    <source>
        <dbReference type="Proteomes" id="UP000289411"/>
    </source>
</evidence>
<evidence type="ECO:0000259" key="4">
    <source>
        <dbReference type="PROSITE" id="PS50949"/>
    </source>
</evidence>
<reference evidence="5 6" key="1">
    <citation type="submission" date="2018-09" db="EMBL/GenBank/DDBJ databases">
        <authorList>
            <person name="Grouzdev D.S."/>
            <person name="Krutkina M.S."/>
        </authorList>
    </citation>
    <scope>NUCLEOTIDE SEQUENCE [LARGE SCALE GENOMIC DNA]</scope>
    <source>
        <strain evidence="5 6">RmlP001</strain>
    </source>
</reference>
<dbReference type="Pfam" id="PF00392">
    <property type="entry name" value="GntR"/>
    <property type="match status" value="1"/>
</dbReference>
<dbReference type="Pfam" id="PF07729">
    <property type="entry name" value="FCD"/>
    <property type="match status" value="1"/>
</dbReference>
<organism evidence="5 6">
    <name type="scientific">Lichenibacterium ramalinae</name>
    <dbReference type="NCBI Taxonomy" id="2316527"/>
    <lineage>
        <taxon>Bacteria</taxon>
        <taxon>Pseudomonadati</taxon>
        <taxon>Pseudomonadota</taxon>
        <taxon>Alphaproteobacteria</taxon>
        <taxon>Hyphomicrobiales</taxon>
        <taxon>Lichenihabitantaceae</taxon>
        <taxon>Lichenibacterium</taxon>
    </lineage>
</organism>
<evidence type="ECO:0000256" key="3">
    <source>
        <dbReference type="ARBA" id="ARBA00023163"/>
    </source>
</evidence>
<name>A0A4Q2R7G8_9HYPH</name>
<dbReference type="GO" id="GO:0003677">
    <property type="term" value="F:DNA binding"/>
    <property type="evidence" value="ECO:0007669"/>
    <property type="project" value="UniProtKB-KW"/>
</dbReference>
<dbReference type="GO" id="GO:0003700">
    <property type="term" value="F:DNA-binding transcription factor activity"/>
    <property type="evidence" value="ECO:0007669"/>
    <property type="project" value="InterPro"/>
</dbReference>
<evidence type="ECO:0000256" key="1">
    <source>
        <dbReference type="ARBA" id="ARBA00023015"/>
    </source>
</evidence>
<dbReference type="InterPro" id="IPR000524">
    <property type="entry name" value="Tscrpt_reg_HTH_GntR"/>
</dbReference>
<feature type="domain" description="HTH gntR-type" evidence="4">
    <location>
        <begin position="11"/>
        <end position="79"/>
    </location>
</feature>
<dbReference type="SUPFAM" id="SSF48008">
    <property type="entry name" value="GntR ligand-binding domain-like"/>
    <property type="match status" value="1"/>
</dbReference>
<dbReference type="EMBL" id="QYBC01000026">
    <property type="protein sequence ID" value="RYB01901.1"/>
    <property type="molecule type" value="Genomic_DNA"/>
</dbReference>
<dbReference type="RefSeq" id="WP_129221686.1">
    <property type="nucleotide sequence ID" value="NZ_QYBC01000026.1"/>
</dbReference>